<dbReference type="Pfam" id="PF05705">
    <property type="entry name" value="DUF829"/>
    <property type="match status" value="1"/>
</dbReference>
<evidence type="ECO:0000313" key="3">
    <source>
        <dbReference type="Proteomes" id="UP000249390"/>
    </source>
</evidence>
<protein>
    <recommendedName>
        <fullName evidence="4">DUF829 domain-containing protein</fullName>
    </recommendedName>
</protein>
<dbReference type="SUPFAM" id="SSF53474">
    <property type="entry name" value="alpha/beta-Hydrolases"/>
    <property type="match status" value="1"/>
</dbReference>
<evidence type="ECO:0008006" key="4">
    <source>
        <dbReference type="Google" id="ProtNLM"/>
    </source>
</evidence>
<name>A0A328D3Z3_9ASTE</name>
<dbReference type="Gene3D" id="3.40.50.1820">
    <property type="entry name" value="alpha/beta hydrolase"/>
    <property type="match status" value="1"/>
</dbReference>
<gene>
    <name evidence="2" type="ORF">DM860_006587</name>
</gene>
<reference evidence="2 3" key="1">
    <citation type="submission" date="2018-06" db="EMBL/GenBank/DDBJ databases">
        <title>The Genome of Cuscuta australis (Dodder) Provides Insight into the Evolution of Plant Parasitism.</title>
        <authorList>
            <person name="Liu H."/>
        </authorList>
    </citation>
    <scope>NUCLEOTIDE SEQUENCE [LARGE SCALE GENOMIC DNA]</scope>
    <source>
        <strain evidence="3">cv. Yunnan</strain>
        <tissue evidence="2">Vines</tissue>
    </source>
</reference>
<sequence>MWGLGGKHYWGRKEGSEGKVEGIVVVFAWMFSEPSHVKKYVDFYSSLGWNSLVCHSQFLNMFFPDKAAALALEIVNELLEELKARPCPVVFASFSGGPKACAYKVLQASDIPRYNNSLQGGEYSLVRDCVSGHIFDSSPVDFTSDMGTRFFLSPAFFTTPPPPPFVRWLAHGFASSLDSLFLSNFEAQRANLWQTLYASVSIGAPYLILCSEDDDIAPCETIRNFAQRLKDLGGDVKLITWSSSPHVGHYRHHPKEYKEAVTEVLSKSSFVYSKRTCQVKSEKTTTIEHSNCKNYEQPREREGGDLWEEGGDDQNVPNISTRTRINGHGVLGEILSDVCVPKNVEGWDMSMGPRHSPRLSLTKSVRRSRL</sequence>
<dbReference type="Proteomes" id="UP000249390">
    <property type="component" value="Unassembled WGS sequence"/>
</dbReference>
<keyword evidence="3" id="KW-1185">Reference proteome</keyword>
<evidence type="ECO:0000256" key="1">
    <source>
        <dbReference type="SAM" id="MobiDB-lite"/>
    </source>
</evidence>
<accession>A0A328D3Z3</accession>
<organism evidence="2 3">
    <name type="scientific">Cuscuta australis</name>
    <dbReference type="NCBI Taxonomy" id="267555"/>
    <lineage>
        <taxon>Eukaryota</taxon>
        <taxon>Viridiplantae</taxon>
        <taxon>Streptophyta</taxon>
        <taxon>Embryophyta</taxon>
        <taxon>Tracheophyta</taxon>
        <taxon>Spermatophyta</taxon>
        <taxon>Magnoliopsida</taxon>
        <taxon>eudicotyledons</taxon>
        <taxon>Gunneridae</taxon>
        <taxon>Pentapetalae</taxon>
        <taxon>asterids</taxon>
        <taxon>lamiids</taxon>
        <taxon>Solanales</taxon>
        <taxon>Convolvulaceae</taxon>
        <taxon>Cuscuteae</taxon>
        <taxon>Cuscuta</taxon>
        <taxon>Cuscuta subgen. Grammica</taxon>
        <taxon>Cuscuta sect. Cleistogrammica</taxon>
    </lineage>
</organism>
<dbReference type="AlphaFoldDB" id="A0A328D3Z3"/>
<dbReference type="PANTHER" id="PTHR12265">
    <property type="entry name" value="TRANSMEMBRANE PROTEIN 53"/>
    <property type="match status" value="1"/>
</dbReference>
<proteinExistence type="predicted"/>
<dbReference type="InterPro" id="IPR008547">
    <property type="entry name" value="DUF829_TMEM53"/>
</dbReference>
<evidence type="ECO:0000313" key="2">
    <source>
        <dbReference type="EMBL" id="RAL40517.1"/>
    </source>
</evidence>
<feature type="region of interest" description="Disordered" evidence="1">
    <location>
        <begin position="295"/>
        <end position="318"/>
    </location>
</feature>
<dbReference type="EMBL" id="NQVE01000194">
    <property type="protein sequence ID" value="RAL40517.1"/>
    <property type="molecule type" value="Genomic_DNA"/>
</dbReference>
<dbReference type="InterPro" id="IPR029058">
    <property type="entry name" value="AB_hydrolase_fold"/>
</dbReference>
<feature type="region of interest" description="Disordered" evidence="1">
    <location>
        <begin position="349"/>
        <end position="370"/>
    </location>
</feature>
<dbReference type="PANTHER" id="PTHR12265:SF0">
    <property type="entry name" value="EXPRESSED PROTEIN"/>
    <property type="match status" value="1"/>
</dbReference>
<comment type="caution">
    <text evidence="2">The sequence shown here is derived from an EMBL/GenBank/DDBJ whole genome shotgun (WGS) entry which is preliminary data.</text>
</comment>